<protein>
    <recommendedName>
        <fullName evidence="7">Clr5 domain-containing protein</fullName>
    </recommendedName>
</protein>
<feature type="domain" description="Clr5" evidence="2">
    <location>
        <begin position="4"/>
        <end position="54"/>
    </location>
</feature>
<dbReference type="OrthoDB" id="4115389at2759"/>
<evidence type="ECO:0000259" key="4">
    <source>
        <dbReference type="Pfam" id="PF24962"/>
    </source>
</evidence>
<organism evidence="5 6">
    <name type="scientific">Clonostachys byssicola</name>
    <dbReference type="NCBI Taxonomy" id="160290"/>
    <lineage>
        <taxon>Eukaryota</taxon>
        <taxon>Fungi</taxon>
        <taxon>Dikarya</taxon>
        <taxon>Ascomycota</taxon>
        <taxon>Pezizomycotina</taxon>
        <taxon>Sordariomycetes</taxon>
        <taxon>Hypocreomycetidae</taxon>
        <taxon>Hypocreales</taxon>
        <taxon>Bionectriaceae</taxon>
        <taxon>Clonostachys</taxon>
    </lineage>
</organism>
<sequence length="603" mass="67915">MTFKWEIHKPLIKRLYIDEGRTLEEIQEFMKTVHDFTPSRRSWQLHISRWGFKKQHRTEIYDEKLVARVKELWSKNFSHPEILEIVAKEEGWKIDTRDLKQIRAQHKLSLRISRPLIAAGDKSSTPAKETHPSSDQITPVQPAPAVVAETQFEPALQPDSQSERRGRARHSQKSDGTSSRFPSEMTIEEARLLLSLDNAQYRQLGSQFRKSCQQNGILKKTSVSSELWENLKSQLISDIPQLQRALVRFPDNLEMKTLALEIICSNITKRIRVATKKIGLPEAKNILGLNPNEARQMREALCEVLRDANCNSKSDVTAAEWKQLKKRWGEKCEAVQRAIDLSPDHVDYNKTSRAIELLAKNVIARIQQTQKQNGEYVPRRKQKEPTVPISQRSNVSSMPDAGFSQVADGDSVGLLSNTRPEDEPSYNTIASQNLQSRYGRTATGLPAAGGVLRTVGHTPASHAHVAISGMSDLSATSHQISPAIQGDSQQQFLFQAAATAFQNTQPMQVEPVAAYFRLHHASGFPTAPLWIATMNEPSVMEVRKIVSERHPDAFCARIEGIVKGGMGVELPLKIEDDEELRAYMSHLQGAAPTFRVQLVWKQP</sequence>
<evidence type="ECO:0000313" key="5">
    <source>
        <dbReference type="EMBL" id="CAG9989835.1"/>
    </source>
</evidence>
<keyword evidence="6" id="KW-1185">Reference proteome</keyword>
<reference evidence="5 6" key="2">
    <citation type="submission" date="2021-10" db="EMBL/GenBank/DDBJ databases">
        <authorList>
            <person name="Piombo E."/>
        </authorList>
    </citation>
    <scope>NUCLEOTIDE SEQUENCE [LARGE SCALE GENOMIC DNA]</scope>
</reference>
<evidence type="ECO:0000313" key="6">
    <source>
        <dbReference type="Proteomes" id="UP000754883"/>
    </source>
</evidence>
<proteinExistence type="predicted"/>
<dbReference type="PANTHER" id="PTHR38788">
    <property type="entry name" value="CLR5 DOMAIN-CONTAINING PROTEIN"/>
    <property type="match status" value="1"/>
</dbReference>
<dbReference type="PANTHER" id="PTHR38788:SF5">
    <property type="entry name" value="CLR5 DOMAIN-CONTAINING PROTEIN"/>
    <property type="match status" value="1"/>
</dbReference>
<feature type="region of interest" description="Disordered" evidence="1">
    <location>
        <begin position="370"/>
        <end position="409"/>
    </location>
</feature>
<dbReference type="Pfam" id="PF14420">
    <property type="entry name" value="Clr5"/>
    <property type="match status" value="1"/>
</dbReference>
<evidence type="ECO:0000256" key="1">
    <source>
        <dbReference type="SAM" id="MobiDB-lite"/>
    </source>
</evidence>
<feature type="domain" description="DUF7767" evidence="4">
    <location>
        <begin position="510"/>
        <end position="600"/>
    </location>
</feature>
<dbReference type="InterPro" id="IPR056669">
    <property type="entry name" value="DUF7767"/>
</dbReference>
<dbReference type="InterPro" id="IPR025676">
    <property type="entry name" value="Clr5_dom"/>
</dbReference>
<gene>
    <name evidence="5" type="ORF">CBYS24578_00005481</name>
</gene>
<dbReference type="Pfam" id="PF24465">
    <property type="entry name" value="Tri-helical"/>
    <property type="match status" value="2"/>
</dbReference>
<evidence type="ECO:0000259" key="2">
    <source>
        <dbReference type="Pfam" id="PF14420"/>
    </source>
</evidence>
<dbReference type="InterPro" id="IPR057940">
    <property type="entry name" value="Tri-helical_dom"/>
</dbReference>
<feature type="domain" description="Tri-helical" evidence="3">
    <location>
        <begin position="283"/>
        <end position="368"/>
    </location>
</feature>
<feature type="region of interest" description="Disordered" evidence="1">
    <location>
        <begin position="119"/>
        <end position="140"/>
    </location>
</feature>
<reference evidence="6" key="1">
    <citation type="submission" date="2019-06" db="EMBL/GenBank/DDBJ databases">
        <authorList>
            <person name="Broberg M."/>
        </authorList>
    </citation>
    <scope>NUCLEOTIDE SEQUENCE [LARGE SCALE GENOMIC DNA]</scope>
</reference>
<accession>A0A9N9Y1E2</accession>
<name>A0A9N9Y1E2_9HYPO</name>
<dbReference type="AlphaFoldDB" id="A0A9N9Y1E2"/>
<dbReference type="Proteomes" id="UP000754883">
    <property type="component" value="Unassembled WGS sequence"/>
</dbReference>
<feature type="domain" description="Tri-helical" evidence="3">
    <location>
        <begin position="190"/>
        <end position="273"/>
    </location>
</feature>
<dbReference type="EMBL" id="CABFNO020001467">
    <property type="protein sequence ID" value="CAG9989835.1"/>
    <property type="molecule type" value="Genomic_DNA"/>
</dbReference>
<dbReference type="Pfam" id="PF24962">
    <property type="entry name" value="DUF7767"/>
    <property type="match status" value="1"/>
</dbReference>
<feature type="region of interest" description="Disordered" evidence="1">
    <location>
        <begin position="152"/>
        <end position="182"/>
    </location>
</feature>
<feature type="compositionally biased region" description="Polar residues" evidence="1">
    <location>
        <begin position="388"/>
        <end position="397"/>
    </location>
</feature>
<evidence type="ECO:0000259" key="3">
    <source>
        <dbReference type="Pfam" id="PF24465"/>
    </source>
</evidence>
<feature type="compositionally biased region" description="Polar residues" evidence="1">
    <location>
        <begin position="122"/>
        <end position="139"/>
    </location>
</feature>
<evidence type="ECO:0008006" key="7">
    <source>
        <dbReference type="Google" id="ProtNLM"/>
    </source>
</evidence>
<comment type="caution">
    <text evidence="5">The sequence shown here is derived from an EMBL/GenBank/DDBJ whole genome shotgun (WGS) entry which is preliminary data.</text>
</comment>